<protein>
    <recommendedName>
        <fullName evidence="10 13">4-hydroxy-tetrahydrodipicolinate reductase</fullName>
        <shortName evidence="13">HTPA reductase</shortName>
        <ecNumber evidence="10 13">1.17.1.8</ecNumber>
    </recommendedName>
</protein>
<comment type="subunit">
    <text evidence="13">Homotetramer.</text>
</comment>
<feature type="binding site" evidence="13">
    <location>
        <position position="57"/>
    </location>
    <ligand>
        <name>NADP(+)</name>
        <dbReference type="ChEBI" id="CHEBI:58349"/>
    </ligand>
</feature>
<comment type="catalytic activity">
    <reaction evidence="11 13">
        <text>(S)-2,3,4,5-tetrahydrodipicolinate + NADP(+) + H2O = (2S,4S)-4-hydroxy-2,3,4,5-tetrahydrodipicolinate + NADPH + H(+)</text>
        <dbReference type="Rhea" id="RHEA:35331"/>
        <dbReference type="ChEBI" id="CHEBI:15377"/>
        <dbReference type="ChEBI" id="CHEBI:15378"/>
        <dbReference type="ChEBI" id="CHEBI:16845"/>
        <dbReference type="ChEBI" id="CHEBI:57783"/>
        <dbReference type="ChEBI" id="CHEBI:58349"/>
        <dbReference type="ChEBI" id="CHEBI:67139"/>
        <dbReference type="EC" id="1.17.1.8"/>
    </reaction>
</comment>
<dbReference type="PANTHER" id="PTHR20836">
    <property type="entry name" value="DIHYDRODIPICOLINATE REDUCTASE"/>
    <property type="match status" value="1"/>
</dbReference>
<evidence type="ECO:0000313" key="17">
    <source>
        <dbReference type="Proteomes" id="UP001596303"/>
    </source>
</evidence>
<keyword evidence="6 13" id="KW-0560">Oxidoreductase</keyword>
<dbReference type="Pfam" id="PF05173">
    <property type="entry name" value="DapB_C"/>
    <property type="match status" value="1"/>
</dbReference>
<reference evidence="17" key="1">
    <citation type="journal article" date="2019" name="Int. J. Syst. Evol. Microbiol.">
        <title>The Global Catalogue of Microorganisms (GCM) 10K type strain sequencing project: providing services to taxonomists for standard genome sequencing and annotation.</title>
        <authorList>
            <consortium name="The Broad Institute Genomics Platform"/>
            <consortium name="The Broad Institute Genome Sequencing Center for Infectious Disease"/>
            <person name="Wu L."/>
            <person name="Ma J."/>
        </authorList>
    </citation>
    <scope>NUCLEOTIDE SEQUENCE [LARGE SCALE GENOMIC DNA]</scope>
    <source>
        <strain evidence="17">CGMCC-1.15741</strain>
    </source>
</reference>
<evidence type="ECO:0000256" key="6">
    <source>
        <dbReference type="ARBA" id="ARBA00023002"/>
    </source>
</evidence>
<dbReference type="PANTHER" id="PTHR20836:SF0">
    <property type="entry name" value="4-HYDROXY-TETRAHYDRODIPICOLINATE REDUCTASE 1, CHLOROPLASTIC-RELATED"/>
    <property type="match status" value="1"/>
</dbReference>
<dbReference type="GO" id="GO:0008839">
    <property type="term" value="F:4-hydroxy-tetrahydrodipicolinate reductase"/>
    <property type="evidence" value="ECO:0007669"/>
    <property type="project" value="UniProtKB-EC"/>
</dbReference>
<feature type="domain" description="Dihydrodipicolinate reductase N-terminal" evidence="14">
    <location>
        <begin position="8"/>
        <end position="131"/>
    </location>
</feature>
<evidence type="ECO:0000259" key="14">
    <source>
        <dbReference type="Pfam" id="PF01113"/>
    </source>
</evidence>
<evidence type="ECO:0000256" key="7">
    <source>
        <dbReference type="ARBA" id="ARBA00023027"/>
    </source>
</evidence>
<evidence type="ECO:0000256" key="11">
    <source>
        <dbReference type="ARBA" id="ARBA00049080"/>
    </source>
</evidence>
<dbReference type="InterPro" id="IPR000846">
    <property type="entry name" value="DapB_N"/>
</dbReference>
<comment type="similarity">
    <text evidence="1 13">Belongs to the DapB family.</text>
</comment>
<dbReference type="InterPro" id="IPR036291">
    <property type="entry name" value="NAD(P)-bd_dom_sf"/>
</dbReference>
<name>A0ABW1S8G5_9PROT</name>
<feature type="binding site" evidence="13">
    <location>
        <begin position="104"/>
        <end position="106"/>
    </location>
    <ligand>
        <name>NAD(+)</name>
        <dbReference type="ChEBI" id="CHEBI:57540"/>
    </ligand>
</feature>
<dbReference type="Gene3D" id="3.30.360.10">
    <property type="entry name" value="Dihydrodipicolinate Reductase, domain 2"/>
    <property type="match status" value="1"/>
</dbReference>
<evidence type="ECO:0000256" key="1">
    <source>
        <dbReference type="ARBA" id="ARBA00006642"/>
    </source>
</evidence>
<dbReference type="HAMAP" id="MF_00102">
    <property type="entry name" value="DapB"/>
    <property type="match status" value="1"/>
</dbReference>
<evidence type="ECO:0000256" key="5">
    <source>
        <dbReference type="ARBA" id="ARBA00022915"/>
    </source>
</evidence>
<evidence type="ECO:0000256" key="8">
    <source>
        <dbReference type="ARBA" id="ARBA00023154"/>
    </source>
</evidence>
<organism evidence="16 17">
    <name type="scientific">Ponticaulis profundi</name>
    <dbReference type="NCBI Taxonomy" id="2665222"/>
    <lineage>
        <taxon>Bacteria</taxon>
        <taxon>Pseudomonadati</taxon>
        <taxon>Pseudomonadota</taxon>
        <taxon>Alphaproteobacteria</taxon>
        <taxon>Hyphomonadales</taxon>
        <taxon>Hyphomonadaceae</taxon>
        <taxon>Ponticaulis</taxon>
    </lineage>
</organism>
<feature type="domain" description="Dihydrodipicolinate reductase C-terminal" evidence="15">
    <location>
        <begin position="134"/>
        <end position="270"/>
    </location>
</feature>
<gene>
    <name evidence="13 16" type="primary">dapB</name>
    <name evidence="16" type="ORF">ACFQDM_07755</name>
</gene>
<keyword evidence="5 13" id="KW-0220">Diaminopimelate biosynthesis</keyword>
<feature type="binding site" evidence="13">
    <location>
        <begin position="171"/>
        <end position="172"/>
    </location>
    <ligand>
        <name>(S)-2,3,4,5-tetrahydrodipicolinate</name>
        <dbReference type="ChEBI" id="CHEBI:16845"/>
    </ligand>
</feature>
<dbReference type="NCBIfam" id="TIGR00036">
    <property type="entry name" value="dapB"/>
    <property type="match status" value="1"/>
</dbReference>
<feature type="active site" description="Proton donor/acceptor" evidence="13">
    <location>
        <position position="161"/>
    </location>
</feature>
<dbReference type="EMBL" id="JBHSSW010000009">
    <property type="protein sequence ID" value="MFC6197967.1"/>
    <property type="molecule type" value="Genomic_DNA"/>
</dbReference>
<dbReference type="InterPro" id="IPR022664">
    <property type="entry name" value="DapB_N_CS"/>
</dbReference>
<dbReference type="InterPro" id="IPR022663">
    <property type="entry name" value="DapB_C"/>
</dbReference>
<evidence type="ECO:0000256" key="4">
    <source>
        <dbReference type="ARBA" id="ARBA00022857"/>
    </source>
</evidence>
<dbReference type="CDD" id="cd02274">
    <property type="entry name" value="DHDPR_N"/>
    <property type="match status" value="1"/>
</dbReference>
<feature type="binding site" evidence="13">
    <location>
        <begin position="128"/>
        <end position="131"/>
    </location>
    <ligand>
        <name>NAD(+)</name>
        <dbReference type="ChEBI" id="CHEBI:57540"/>
    </ligand>
</feature>
<evidence type="ECO:0000256" key="10">
    <source>
        <dbReference type="ARBA" id="ARBA00038983"/>
    </source>
</evidence>
<dbReference type="SUPFAM" id="SSF51735">
    <property type="entry name" value="NAD(P)-binding Rossmann-fold domains"/>
    <property type="match status" value="1"/>
</dbReference>
<feature type="binding site" evidence="13">
    <location>
        <position position="56"/>
    </location>
    <ligand>
        <name>NAD(+)</name>
        <dbReference type="ChEBI" id="CHEBI:57540"/>
    </ligand>
</feature>
<keyword evidence="17" id="KW-1185">Reference proteome</keyword>
<keyword evidence="8 13" id="KW-0457">Lysine biosynthesis</keyword>
<dbReference type="PROSITE" id="PS01298">
    <property type="entry name" value="DAPB"/>
    <property type="match status" value="1"/>
</dbReference>
<dbReference type="RefSeq" id="WP_377377650.1">
    <property type="nucleotide sequence ID" value="NZ_JBHSSW010000009.1"/>
</dbReference>
<sequence length="272" mass="28612">MTEKSPTRIVVAGAAGRMGQALSGLALSDPDLELFGATEAPVFPGIGKDIGEILGERDTGVQLTTDLEAAAQGAHAYVDFTRPQATLSALSALKGTGVKAVVIGTTGFTQDELLALQEWSQHYAIVFSGNFSLGVNMLAELVRRAAKSLGPEWDIEVLETHHRHKVDAPSGTALLLGEAAADGCGAPLDDLRLPPYDGVTGERPEGKIGFSVRRSGGVIGEHEVSFGAMEEVLSLSHTALDRRVFARGAMKAAQWAVGKPAGWYSMKHVLGL</sequence>
<keyword evidence="7 13" id="KW-0520">NAD</keyword>
<dbReference type="SUPFAM" id="SSF55347">
    <property type="entry name" value="Glyceraldehyde-3-phosphate dehydrogenase-like, C-terminal domain"/>
    <property type="match status" value="1"/>
</dbReference>
<accession>A0ABW1S8G5</accession>
<feature type="binding site" evidence="13">
    <location>
        <position position="162"/>
    </location>
    <ligand>
        <name>(S)-2,3,4,5-tetrahydrodipicolinate</name>
        <dbReference type="ChEBI" id="CHEBI:16845"/>
    </ligand>
</feature>
<evidence type="ECO:0000256" key="13">
    <source>
        <dbReference type="HAMAP-Rule" id="MF_00102"/>
    </source>
</evidence>
<keyword evidence="2 13" id="KW-0963">Cytoplasm</keyword>
<evidence type="ECO:0000256" key="2">
    <source>
        <dbReference type="ARBA" id="ARBA00022490"/>
    </source>
</evidence>
<comment type="pathway">
    <text evidence="9 13">Amino-acid biosynthesis; L-lysine biosynthesis via DAP pathway; (S)-tetrahydrodipicolinate from L-aspartate: step 4/4.</text>
</comment>
<dbReference type="Pfam" id="PF01113">
    <property type="entry name" value="DapB_N"/>
    <property type="match status" value="1"/>
</dbReference>
<dbReference type="Proteomes" id="UP001596303">
    <property type="component" value="Unassembled WGS sequence"/>
</dbReference>
<evidence type="ECO:0000256" key="9">
    <source>
        <dbReference type="ARBA" id="ARBA00037922"/>
    </source>
</evidence>
<proteinExistence type="inferred from homology"/>
<dbReference type="EC" id="1.17.1.8" evidence="10 13"/>
<dbReference type="InterPro" id="IPR023940">
    <property type="entry name" value="DHDPR_bac"/>
</dbReference>
<keyword evidence="3 13" id="KW-0028">Amino-acid biosynthesis</keyword>
<dbReference type="Gene3D" id="3.40.50.720">
    <property type="entry name" value="NAD(P)-binding Rossmann-like Domain"/>
    <property type="match status" value="1"/>
</dbReference>
<comment type="subcellular location">
    <subcellularLocation>
        <location evidence="13">Cytoplasm</location>
    </subcellularLocation>
</comment>
<comment type="caution">
    <text evidence="13">Was originally thought to be a dihydrodipicolinate reductase (DHDPR), catalyzing the conversion of dihydrodipicolinate to tetrahydrodipicolinate. However, it was shown in E.coli that the substrate of the enzymatic reaction is not dihydrodipicolinate (DHDP) but in fact (2S,4S)-4-hydroxy-2,3,4,5-tetrahydrodipicolinic acid (HTPA), the product released by the DapA-catalyzed reaction.</text>
</comment>
<dbReference type="PIRSF" id="PIRSF000161">
    <property type="entry name" value="DHPR"/>
    <property type="match status" value="1"/>
</dbReference>
<feature type="binding site" evidence="13">
    <location>
        <begin position="13"/>
        <end position="18"/>
    </location>
    <ligand>
        <name>NAD(+)</name>
        <dbReference type="ChEBI" id="CHEBI:57540"/>
    </ligand>
</feature>
<evidence type="ECO:0000313" key="16">
    <source>
        <dbReference type="EMBL" id="MFC6197967.1"/>
    </source>
</evidence>
<feature type="active site" description="Proton donor" evidence="13">
    <location>
        <position position="165"/>
    </location>
</feature>
<evidence type="ECO:0000256" key="3">
    <source>
        <dbReference type="ARBA" id="ARBA00022605"/>
    </source>
</evidence>
<keyword evidence="4 13" id="KW-0521">NADP</keyword>
<comment type="function">
    <text evidence="13">Catalyzes the conversion of 4-hydroxy-tetrahydrodipicolinate (HTPA) to tetrahydrodipicolinate.</text>
</comment>
<comment type="caution">
    <text evidence="16">The sequence shown here is derived from an EMBL/GenBank/DDBJ whole genome shotgun (WGS) entry which is preliminary data.</text>
</comment>
<evidence type="ECO:0000256" key="12">
    <source>
        <dbReference type="ARBA" id="ARBA00049396"/>
    </source>
</evidence>
<evidence type="ECO:0000259" key="15">
    <source>
        <dbReference type="Pfam" id="PF05173"/>
    </source>
</evidence>
<comment type="catalytic activity">
    <reaction evidence="12 13">
        <text>(S)-2,3,4,5-tetrahydrodipicolinate + NAD(+) + H2O = (2S,4S)-4-hydroxy-2,3,4,5-tetrahydrodipicolinate + NADH + H(+)</text>
        <dbReference type="Rhea" id="RHEA:35323"/>
        <dbReference type="ChEBI" id="CHEBI:15377"/>
        <dbReference type="ChEBI" id="CHEBI:15378"/>
        <dbReference type="ChEBI" id="CHEBI:16845"/>
        <dbReference type="ChEBI" id="CHEBI:57540"/>
        <dbReference type="ChEBI" id="CHEBI:57945"/>
        <dbReference type="ChEBI" id="CHEBI:67139"/>
        <dbReference type="EC" id="1.17.1.8"/>
    </reaction>
</comment>